<dbReference type="InterPro" id="IPR003583">
    <property type="entry name" value="Hlx-hairpin-Hlx_DNA-bd_motif"/>
</dbReference>
<evidence type="ECO:0000256" key="7">
    <source>
        <dbReference type="ARBA" id="ARBA00023014"/>
    </source>
</evidence>
<dbReference type="PANTHER" id="PTHR10359:SF19">
    <property type="entry name" value="DNA REPAIR GLYCOSYLASE MJ1434-RELATED"/>
    <property type="match status" value="1"/>
</dbReference>
<dbReference type="SUPFAM" id="SSF48150">
    <property type="entry name" value="DNA-glycosylase"/>
    <property type="match status" value="1"/>
</dbReference>
<evidence type="ECO:0000259" key="10">
    <source>
        <dbReference type="SMART" id="SM00278"/>
    </source>
</evidence>
<keyword evidence="2" id="KW-0004">4Fe-4S</keyword>
<keyword evidence="4" id="KW-0227">DNA damage</keyword>
<dbReference type="Gene3D" id="1.10.340.30">
    <property type="entry name" value="Hypothetical protein, domain 2"/>
    <property type="match status" value="1"/>
</dbReference>
<dbReference type="InterPro" id="IPR011257">
    <property type="entry name" value="DNA_glycosylase"/>
</dbReference>
<dbReference type="GO" id="GO:0003677">
    <property type="term" value="F:DNA binding"/>
    <property type="evidence" value="ECO:0007669"/>
    <property type="project" value="InterPro"/>
</dbReference>
<organism evidence="12 13">
    <name type="scientific">Candidatus Beckwithbacteria bacterium RIFCSPHIGHO2_12_FULL_47_17</name>
    <dbReference type="NCBI Taxonomy" id="1797460"/>
    <lineage>
        <taxon>Bacteria</taxon>
        <taxon>Candidatus Beckwithiibacteriota</taxon>
    </lineage>
</organism>
<keyword evidence="3" id="KW-0479">Metal-binding</keyword>
<dbReference type="InterPro" id="IPR000445">
    <property type="entry name" value="HhH_motif"/>
</dbReference>
<dbReference type="Pfam" id="PF00730">
    <property type="entry name" value="HhH-GPD"/>
    <property type="match status" value="1"/>
</dbReference>
<feature type="domain" description="Helix-hairpin-helix DNA-binding motif class 1" evidence="10">
    <location>
        <begin position="108"/>
        <end position="127"/>
    </location>
</feature>
<dbReference type="GO" id="GO:0019104">
    <property type="term" value="F:DNA N-glycosylase activity"/>
    <property type="evidence" value="ECO:0007669"/>
    <property type="project" value="UniProtKB-ARBA"/>
</dbReference>
<proteinExistence type="inferred from homology"/>
<dbReference type="AlphaFoldDB" id="A0A1F5DPI2"/>
<dbReference type="EMBL" id="MEZN01000002">
    <property type="protein sequence ID" value="OGD57077.1"/>
    <property type="molecule type" value="Genomic_DNA"/>
</dbReference>
<evidence type="ECO:0000256" key="2">
    <source>
        <dbReference type="ARBA" id="ARBA00022485"/>
    </source>
</evidence>
<evidence type="ECO:0000313" key="13">
    <source>
        <dbReference type="Proteomes" id="UP000176791"/>
    </source>
</evidence>
<gene>
    <name evidence="12" type="ORF">A3E73_02290</name>
</gene>
<evidence type="ECO:0000256" key="4">
    <source>
        <dbReference type="ARBA" id="ARBA00022763"/>
    </source>
</evidence>
<dbReference type="Pfam" id="PF00633">
    <property type="entry name" value="HHH"/>
    <property type="match status" value="1"/>
</dbReference>
<evidence type="ECO:0000256" key="6">
    <source>
        <dbReference type="ARBA" id="ARBA00023004"/>
    </source>
</evidence>
<evidence type="ECO:0000256" key="9">
    <source>
        <dbReference type="ARBA" id="ARBA00023295"/>
    </source>
</evidence>
<reference evidence="12 13" key="1">
    <citation type="journal article" date="2016" name="Nat. Commun.">
        <title>Thousands of microbial genomes shed light on interconnected biogeochemical processes in an aquifer system.</title>
        <authorList>
            <person name="Anantharaman K."/>
            <person name="Brown C.T."/>
            <person name="Hug L.A."/>
            <person name="Sharon I."/>
            <person name="Castelle C.J."/>
            <person name="Probst A.J."/>
            <person name="Thomas B.C."/>
            <person name="Singh A."/>
            <person name="Wilkins M.J."/>
            <person name="Karaoz U."/>
            <person name="Brodie E.L."/>
            <person name="Williams K.H."/>
            <person name="Hubbard S.S."/>
            <person name="Banfield J.F."/>
        </authorList>
    </citation>
    <scope>NUCLEOTIDE SEQUENCE [LARGE SCALE GENOMIC DNA]</scope>
</reference>
<dbReference type="STRING" id="1797460.A3E73_02290"/>
<dbReference type="InterPro" id="IPR023170">
    <property type="entry name" value="HhH_base_excis_C"/>
</dbReference>
<protein>
    <recommendedName>
        <fullName evidence="14">HhH-GPD domain-containing protein</fullName>
    </recommendedName>
</protein>
<dbReference type="GO" id="GO:0006284">
    <property type="term" value="P:base-excision repair"/>
    <property type="evidence" value="ECO:0007669"/>
    <property type="project" value="InterPro"/>
</dbReference>
<keyword evidence="6" id="KW-0408">Iron</keyword>
<evidence type="ECO:0000256" key="8">
    <source>
        <dbReference type="ARBA" id="ARBA00023204"/>
    </source>
</evidence>
<feature type="domain" description="HhH-GPD" evidence="11">
    <location>
        <begin position="41"/>
        <end position="186"/>
    </location>
</feature>
<name>A0A1F5DPI2_9BACT</name>
<sequence length="189" mass="21906">MTKALKLYQDLLKHFGEPGPWPWFGQEPAHTSEEIIIGAVLVQHTNWRNAALAIANLRKAGKSSLLAIRRARAETIKRLIKPAGFYRQKSERLKSLAEFLSRGPVKREELLKVKGIGEETADTILLYAYNRPTFIIDAYTERFVRHFQLTKEKSYQPLKNYFETRLPKNVKLYQSYHALIVQWGKNNHG</sequence>
<comment type="similarity">
    <text evidence="1">Belongs to the Nth/MutY family.</text>
</comment>
<accession>A0A1F5DPI2</accession>
<evidence type="ECO:0000256" key="3">
    <source>
        <dbReference type="ARBA" id="ARBA00022723"/>
    </source>
</evidence>
<keyword evidence="8" id="KW-0234">DNA repair</keyword>
<evidence type="ECO:0000313" key="12">
    <source>
        <dbReference type="EMBL" id="OGD57077.1"/>
    </source>
</evidence>
<evidence type="ECO:0000259" key="11">
    <source>
        <dbReference type="SMART" id="SM00478"/>
    </source>
</evidence>
<dbReference type="SMART" id="SM00278">
    <property type="entry name" value="HhH1"/>
    <property type="match status" value="1"/>
</dbReference>
<dbReference type="InterPro" id="IPR003265">
    <property type="entry name" value="HhH-GPD_domain"/>
</dbReference>
<evidence type="ECO:0000256" key="1">
    <source>
        <dbReference type="ARBA" id="ARBA00008343"/>
    </source>
</evidence>
<dbReference type="GO" id="GO:0046872">
    <property type="term" value="F:metal ion binding"/>
    <property type="evidence" value="ECO:0007669"/>
    <property type="project" value="UniProtKB-KW"/>
</dbReference>
<keyword evidence="5" id="KW-0378">Hydrolase</keyword>
<evidence type="ECO:0000256" key="5">
    <source>
        <dbReference type="ARBA" id="ARBA00022801"/>
    </source>
</evidence>
<keyword evidence="7" id="KW-0411">Iron-sulfur</keyword>
<keyword evidence="9" id="KW-0326">Glycosidase</keyword>
<dbReference type="SMART" id="SM00478">
    <property type="entry name" value="ENDO3c"/>
    <property type="match status" value="1"/>
</dbReference>
<comment type="caution">
    <text evidence="12">The sequence shown here is derived from an EMBL/GenBank/DDBJ whole genome shotgun (WGS) entry which is preliminary data.</text>
</comment>
<dbReference type="Gene3D" id="1.10.1670.10">
    <property type="entry name" value="Helix-hairpin-Helix base-excision DNA repair enzymes (C-terminal)"/>
    <property type="match status" value="1"/>
</dbReference>
<dbReference type="PIRSF" id="PIRSF001435">
    <property type="entry name" value="Nth"/>
    <property type="match status" value="1"/>
</dbReference>
<dbReference type="PANTHER" id="PTHR10359">
    <property type="entry name" value="A/G-SPECIFIC ADENINE GLYCOSYLASE/ENDONUCLEASE III"/>
    <property type="match status" value="1"/>
</dbReference>
<dbReference type="CDD" id="cd00056">
    <property type="entry name" value="ENDO3c"/>
    <property type="match status" value="1"/>
</dbReference>
<dbReference type="GO" id="GO:0051539">
    <property type="term" value="F:4 iron, 4 sulfur cluster binding"/>
    <property type="evidence" value="ECO:0007669"/>
    <property type="project" value="UniProtKB-KW"/>
</dbReference>
<dbReference type="Proteomes" id="UP000176791">
    <property type="component" value="Unassembled WGS sequence"/>
</dbReference>
<evidence type="ECO:0008006" key="14">
    <source>
        <dbReference type="Google" id="ProtNLM"/>
    </source>
</evidence>